<evidence type="ECO:0000256" key="2">
    <source>
        <dbReference type="ARBA" id="ARBA00019180"/>
    </source>
</evidence>
<evidence type="ECO:0000313" key="5">
    <source>
        <dbReference type="Proteomes" id="UP000093000"/>
    </source>
</evidence>
<dbReference type="GO" id="GO:0005783">
    <property type="term" value="C:endoplasmic reticulum"/>
    <property type="evidence" value="ECO:0007669"/>
    <property type="project" value="InterPro"/>
</dbReference>
<dbReference type="PANTHER" id="PTHR15069:SF1">
    <property type="entry name" value="PROTEASOME ASSEMBLY CHAPERONE 1"/>
    <property type="match status" value="1"/>
</dbReference>
<dbReference type="GO" id="GO:0000502">
    <property type="term" value="C:proteasome complex"/>
    <property type="evidence" value="ECO:0007669"/>
    <property type="project" value="UniProtKB-KW"/>
</dbReference>
<dbReference type="InParanoid" id="A0A1C7NG67"/>
<accession>A0A1C7NG67</accession>
<dbReference type="Proteomes" id="UP000093000">
    <property type="component" value="Unassembled WGS sequence"/>
</dbReference>
<comment type="caution">
    <text evidence="4">The sequence shown here is derived from an EMBL/GenBank/DDBJ whole genome shotgun (WGS) entry which is preliminary data.</text>
</comment>
<dbReference type="OrthoDB" id="17536at2759"/>
<gene>
    <name evidence="4" type="primary">psmg1</name>
    <name evidence="4" type="ORF">A0J61_03973</name>
</gene>
<dbReference type="AlphaFoldDB" id="A0A1C7NG67"/>
<evidence type="ECO:0000256" key="1">
    <source>
        <dbReference type="ARBA" id="ARBA00005261"/>
    </source>
</evidence>
<keyword evidence="3" id="KW-0143">Chaperone</keyword>
<dbReference type="GO" id="GO:0070628">
    <property type="term" value="F:proteasome binding"/>
    <property type="evidence" value="ECO:0007669"/>
    <property type="project" value="TreeGrafter"/>
</dbReference>
<reference evidence="4 5" key="1">
    <citation type="submission" date="2016-03" db="EMBL/GenBank/DDBJ databases">
        <title>Choanephora cucurbitarum.</title>
        <authorList>
            <person name="Min B."/>
            <person name="Park H."/>
            <person name="Park J.-H."/>
            <person name="Shin H.-D."/>
            <person name="Choi I.-G."/>
        </authorList>
    </citation>
    <scope>NUCLEOTIDE SEQUENCE [LARGE SCALE GENOMIC DNA]</scope>
    <source>
        <strain evidence="4 5">KUS-F28377</strain>
    </source>
</reference>
<dbReference type="Pfam" id="PF16094">
    <property type="entry name" value="PAC1"/>
    <property type="match status" value="1"/>
</dbReference>
<proteinExistence type="inferred from homology"/>
<sequence>MMDYEETSAPVRYALDDHDSDEELEASKVFDKVTIKIETQVTTPSTLIIGLDQPGKVYVQSLLHTQPAGTILRQIDNTTETKARLYQHEDTLLIAFDAIVPEEAHLYTQAMMQQWKVNKMIVLDSFRAVGYVSHVWGEDLVPPFLRVLQTSVSEHQPKFTLFETPNMVQGLSAAILNHCEIHQMVCYDLLSFQESMYGQLLVTNETLTAYETGLSLLGYQLKLDQGKLSQMDQEQSSHRLYL</sequence>
<dbReference type="InterPro" id="IPR016565">
    <property type="entry name" value="Proteasome_assmbl_chp_1"/>
</dbReference>
<dbReference type="STRING" id="101091.A0A1C7NG67"/>
<dbReference type="EMBL" id="LUGH01000184">
    <property type="protein sequence ID" value="OBZ87970.1"/>
    <property type="molecule type" value="Genomic_DNA"/>
</dbReference>
<comment type="similarity">
    <text evidence="1">Belongs to the PSMG1 family.</text>
</comment>
<protein>
    <recommendedName>
        <fullName evidence="2">Proteasome assembly chaperone 1</fullName>
    </recommendedName>
</protein>
<keyword evidence="4" id="KW-0647">Proteasome</keyword>
<organism evidence="4 5">
    <name type="scientific">Choanephora cucurbitarum</name>
    <dbReference type="NCBI Taxonomy" id="101091"/>
    <lineage>
        <taxon>Eukaryota</taxon>
        <taxon>Fungi</taxon>
        <taxon>Fungi incertae sedis</taxon>
        <taxon>Mucoromycota</taxon>
        <taxon>Mucoromycotina</taxon>
        <taxon>Mucoromycetes</taxon>
        <taxon>Mucorales</taxon>
        <taxon>Mucorineae</taxon>
        <taxon>Choanephoraceae</taxon>
        <taxon>Choanephoroideae</taxon>
        <taxon>Choanephora</taxon>
    </lineage>
</organism>
<dbReference type="PANTHER" id="PTHR15069">
    <property type="entry name" value="PROTEASOME ASSEMBLY CHAPERONE 1"/>
    <property type="match status" value="1"/>
</dbReference>
<evidence type="ECO:0000313" key="4">
    <source>
        <dbReference type="EMBL" id="OBZ87970.1"/>
    </source>
</evidence>
<dbReference type="GO" id="GO:0080129">
    <property type="term" value="P:proteasome core complex assembly"/>
    <property type="evidence" value="ECO:0007669"/>
    <property type="project" value="TreeGrafter"/>
</dbReference>
<keyword evidence="5" id="KW-1185">Reference proteome</keyword>
<evidence type="ECO:0000256" key="3">
    <source>
        <dbReference type="ARBA" id="ARBA00023186"/>
    </source>
</evidence>
<name>A0A1C7NG67_9FUNG</name>